<sequence>MLVQQGGQRLDLLFGQLLLVAGGIPDEAMWSARGCRPSANVSRADLQRLTVAPLTQTHFA</sequence>
<dbReference type="Proteomes" id="UP000586976">
    <property type="component" value="Unassembled WGS sequence"/>
</dbReference>
<dbReference type="RefSeq" id="WP_181868380.1">
    <property type="nucleotide sequence ID" value="NZ_JACEQY010000087.1"/>
</dbReference>
<evidence type="ECO:0000313" key="1">
    <source>
        <dbReference type="EMBL" id="MBA4867053.1"/>
    </source>
</evidence>
<name>A0A7W2D9F7_9ACTN</name>
<organism evidence="1 2">
    <name type="scientific">Streptomyces himalayensis subsp. aureolus</name>
    <dbReference type="NCBI Taxonomy" id="2758039"/>
    <lineage>
        <taxon>Bacteria</taxon>
        <taxon>Bacillati</taxon>
        <taxon>Actinomycetota</taxon>
        <taxon>Actinomycetes</taxon>
        <taxon>Kitasatosporales</taxon>
        <taxon>Streptomycetaceae</taxon>
        <taxon>Streptomyces</taxon>
        <taxon>Streptomyces himalayensis</taxon>
    </lineage>
</organism>
<comment type="caution">
    <text evidence="1">The sequence shown here is derived from an EMBL/GenBank/DDBJ whole genome shotgun (WGS) entry which is preliminary data.</text>
</comment>
<dbReference type="EMBL" id="JACEQY010000087">
    <property type="protein sequence ID" value="MBA4867053.1"/>
    <property type="molecule type" value="Genomic_DNA"/>
</dbReference>
<reference evidence="1 2" key="1">
    <citation type="submission" date="2020-07" db="EMBL/GenBank/DDBJ databases">
        <title>Streptomyces isolated from Indian soil.</title>
        <authorList>
            <person name="Mandal S."/>
            <person name="Maiti P.K."/>
        </authorList>
    </citation>
    <scope>NUCLEOTIDE SEQUENCE [LARGE SCALE GENOMIC DNA]</scope>
    <source>
        <strain evidence="1 2">PSKA54</strain>
    </source>
</reference>
<proteinExistence type="predicted"/>
<evidence type="ECO:0000313" key="2">
    <source>
        <dbReference type="Proteomes" id="UP000586976"/>
    </source>
</evidence>
<dbReference type="AlphaFoldDB" id="A0A7W2D9F7"/>
<keyword evidence="2" id="KW-1185">Reference proteome</keyword>
<accession>A0A7W2D9F7</accession>
<gene>
    <name evidence="1" type="ORF">H1V43_38355</name>
</gene>
<protein>
    <submittedName>
        <fullName evidence="1">Uncharacterized protein</fullName>
    </submittedName>
</protein>